<dbReference type="Proteomes" id="UP000238308">
    <property type="component" value="Unassembled WGS sequence"/>
</dbReference>
<name>A0A2T0XD48_9BURK</name>
<reference evidence="5 6" key="1">
    <citation type="submission" date="2018-03" db="EMBL/GenBank/DDBJ databases">
        <title>Genomic Encyclopedia of Type Strains, Phase III (KMG-III): the genomes of soil and plant-associated and newly described type strains.</title>
        <authorList>
            <person name="Whitman W."/>
        </authorList>
    </citation>
    <scope>NUCLEOTIDE SEQUENCE [LARGE SCALE GENOMIC DNA]</scope>
    <source>
        <strain evidence="5 6">MWH-P2sevCIIIb</strain>
    </source>
</reference>
<sequence>MTTQDDGDLARVLKDAAELFGLLSAPMRLQIISALCHVEKNVGQLIEAVKTTQPNMSQHLNQLYRKGILSKRRKGVQIYYAIADQQVVQICQAMCDRVTHQG</sequence>
<keyword evidence="6" id="KW-1185">Reference proteome</keyword>
<dbReference type="InterPro" id="IPR036388">
    <property type="entry name" value="WH-like_DNA-bd_sf"/>
</dbReference>
<keyword evidence="2" id="KW-0238">DNA-binding</keyword>
<evidence type="ECO:0000313" key="6">
    <source>
        <dbReference type="Proteomes" id="UP000238308"/>
    </source>
</evidence>
<dbReference type="GO" id="GO:0003700">
    <property type="term" value="F:DNA-binding transcription factor activity"/>
    <property type="evidence" value="ECO:0007669"/>
    <property type="project" value="InterPro"/>
</dbReference>
<dbReference type="AlphaFoldDB" id="A0A2T0XD48"/>
<dbReference type="InterPro" id="IPR036390">
    <property type="entry name" value="WH_DNA-bd_sf"/>
</dbReference>
<accession>A0A2T0XD48</accession>
<dbReference type="NCBIfam" id="NF033788">
    <property type="entry name" value="HTH_metalloreg"/>
    <property type="match status" value="1"/>
</dbReference>
<feature type="domain" description="HTH arsR-type" evidence="4">
    <location>
        <begin position="9"/>
        <end position="102"/>
    </location>
</feature>
<dbReference type="PRINTS" id="PR00778">
    <property type="entry name" value="HTHARSR"/>
</dbReference>
<dbReference type="Pfam" id="PF01022">
    <property type="entry name" value="HTH_5"/>
    <property type="match status" value="1"/>
</dbReference>
<dbReference type="PANTHER" id="PTHR43132">
    <property type="entry name" value="ARSENICAL RESISTANCE OPERON REPRESSOR ARSR-RELATED"/>
    <property type="match status" value="1"/>
</dbReference>
<dbReference type="GO" id="GO:0003677">
    <property type="term" value="F:DNA binding"/>
    <property type="evidence" value="ECO:0007669"/>
    <property type="project" value="UniProtKB-KW"/>
</dbReference>
<evidence type="ECO:0000256" key="1">
    <source>
        <dbReference type="ARBA" id="ARBA00023015"/>
    </source>
</evidence>
<dbReference type="RefSeq" id="WP_106228438.1">
    <property type="nucleotide sequence ID" value="NZ_PVTV01000016.1"/>
</dbReference>
<evidence type="ECO:0000256" key="2">
    <source>
        <dbReference type="ARBA" id="ARBA00023125"/>
    </source>
</evidence>
<dbReference type="OrthoDB" id="5296924at2"/>
<dbReference type="SMART" id="SM00418">
    <property type="entry name" value="HTH_ARSR"/>
    <property type="match status" value="1"/>
</dbReference>
<dbReference type="Gene3D" id="1.10.10.10">
    <property type="entry name" value="Winged helix-like DNA-binding domain superfamily/Winged helix DNA-binding domain"/>
    <property type="match status" value="1"/>
</dbReference>
<organism evidence="5 6">
    <name type="scientific">Jezberella montanilacus</name>
    <dbReference type="NCBI Taxonomy" id="323426"/>
    <lineage>
        <taxon>Bacteria</taxon>
        <taxon>Pseudomonadati</taxon>
        <taxon>Pseudomonadota</taxon>
        <taxon>Betaproteobacteria</taxon>
        <taxon>Burkholderiales</taxon>
        <taxon>Alcaligenaceae</taxon>
        <taxon>Jezberella</taxon>
    </lineage>
</organism>
<evidence type="ECO:0000259" key="4">
    <source>
        <dbReference type="PROSITE" id="PS50987"/>
    </source>
</evidence>
<keyword evidence="1" id="KW-0805">Transcription regulation</keyword>
<gene>
    <name evidence="5" type="ORF">BCM14_2614</name>
</gene>
<dbReference type="SUPFAM" id="SSF46785">
    <property type="entry name" value="Winged helix' DNA-binding domain"/>
    <property type="match status" value="1"/>
</dbReference>
<comment type="caution">
    <text evidence="5">The sequence shown here is derived from an EMBL/GenBank/DDBJ whole genome shotgun (WGS) entry which is preliminary data.</text>
</comment>
<dbReference type="InterPro" id="IPR051011">
    <property type="entry name" value="Metal_resp_trans_reg"/>
</dbReference>
<dbReference type="InterPro" id="IPR011991">
    <property type="entry name" value="ArsR-like_HTH"/>
</dbReference>
<keyword evidence="3" id="KW-0804">Transcription</keyword>
<dbReference type="CDD" id="cd00090">
    <property type="entry name" value="HTH_ARSR"/>
    <property type="match status" value="1"/>
</dbReference>
<dbReference type="EMBL" id="PVTV01000016">
    <property type="protein sequence ID" value="PRY96858.1"/>
    <property type="molecule type" value="Genomic_DNA"/>
</dbReference>
<dbReference type="PANTHER" id="PTHR43132:SF2">
    <property type="entry name" value="ARSENICAL RESISTANCE OPERON REPRESSOR ARSR-RELATED"/>
    <property type="match status" value="1"/>
</dbReference>
<protein>
    <submittedName>
        <fullName evidence="5">ArsR family transcriptional regulator</fullName>
    </submittedName>
</protein>
<dbReference type="InterPro" id="IPR001845">
    <property type="entry name" value="HTH_ArsR_DNA-bd_dom"/>
</dbReference>
<dbReference type="PROSITE" id="PS50987">
    <property type="entry name" value="HTH_ARSR_2"/>
    <property type="match status" value="1"/>
</dbReference>
<evidence type="ECO:0000313" key="5">
    <source>
        <dbReference type="EMBL" id="PRY96858.1"/>
    </source>
</evidence>
<evidence type="ECO:0000256" key="3">
    <source>
        <dbReference type="ARBA" id="ARBA00023163"/>
    </source>
</evidence>
<proteinExistence type="predicted"/>